<dbReference type="Proteomes" id="UP001054821">
    <property type="component" value="Chromosome 4"/>
</dbReference>
<proteinExistence type="predicted"/>
<evidence type="ECO:0000256" key="1">
    <source>
        <dbReference type="SAM" id="MobiDB-lite"/>
    </source>
</evidence>
<gene>
    <name evidence="2" type="ORF">L3X38_022208</name>
</gene>
<evidence type="ECO:0000313" key="3">
    <source>
        <dbReference type="Proteomes" id="UP001054821"/>
    </source>
</evidence>
<evidence type="ECO:0000313" key="2">
    <source>
        <dbReference type="EMBL" id="KAI5332080.1"/>
    </source>
</evidence>
<accession>A0AAD4Z436</accession>
<reference evidence="2 3" key="1">
    <citation type="journal article" date="2022" name="G3 (Bethesda)">
        <title>Whole-genome sequence and methylome profiling of the almond [Prunus dulcis (Mill.) D.A. Webb] cultivar 'Nonpareil'.</title>
        <authorList>
            <person name="D'Amico-Willman K.M."/>
            <person name="Ouma W.Z."/>
            <person name="Meulia T."/>
            <person name="Sideli G.M."/>
            <person name="Gradziel T.M."/>
            <person name="Fresnedo-Ramirez J."/>
        </authorList>
    </citation>
    <scope>NUCLEOTIDE SEQUENCE [LARGE SCALE GENOMIC DNA]</scope>
    <source>
        <strain evidence="2">Clone GOH B32 T37-40</strain>
    </source>
</reference>
<dbReference type="EMBL" id="JAJFAZ020000004">
    <property type="protein sequence ID" value="KAI5332080.1"/>
    <property type="molecule type" value="Genomic_DNA"/>
</dbReference>
<sequence length="70" mass="7510">MKVFISTHMLLLKFPTPHGTGMVSGDQLGNQSCYASTVKSTNRQHRNEALAVTNAPAPSRAGTERPKASL</sequence>
<dbReference type="AlphaFoldDB" id="A0AAD4Z436"/>
<feature type="region of interest" description="Disordered" evidence="1">
    <location>
        <begin position="42"/>
        <end position="70"/>
    </location>
</feature>
<protein>
    <submittedName>
        <fullName evidence="2">Uncharacterized protein</fullName>
    </submittedName>
</protein>
<organism evidence="2 3">
    <name type="scientific">Prunus dulcis</name>
    <name type="common">Almond</name>
    <name type="synonym">Amygdalus dulcis</name>
    <dbReference type="NCBI Taxonomy" id="3755"/>
    <lineage>
        <taxon>Eukaryota</taxon>
        <taxon>Viridiplantae</taxon>
        <taxon>Streptophyta</taxon>
        <taxon>Embryophyta</taxon>
        <taxon>Tracheophyta</taxon>
        <taxon>Spermatophyta</taxon>
        <taxon>Magnoliopsida</taxon>
        <taxon>eudicotyledons</taxon>
        <taxon>Gunneridae</taxon>
        <taxon>Pentapetalae</taxon>
        <taxon>rosids</taxon>
        <taxon>fabids</taxon>
        <taxon>Rosales</taxon>
        <taxon>Rosaceae</taxon>
        <taxon>Amygdaloideae</taxon>
        <taxon>Amygdaleae</taxon>
        <taxon>Prunus</taxon>
    </lineage>
</organism>
<comment type="caution">
    <text evidence="2">The sequence shown here is derived from an EMBL/GenBank/DDBJ whole genome shotgun (WGS) entry which is preliminary data.</text>
</comment>
<keyword evidence="3" id="KW-1185">Reference proteome</keyword>
<name>A0AAD4Z436_PRUDU</name>